<evidence type="ECO:0000313" key="2">
    <source>
        <dbReference type="Proteomes" id="UP001319828"/>
    </source>
</evidence>
<organism evidence="1 2">
    <name type="scientific">Campylobacter molothri</name>
    <dbReference type="NCBI Taxonomy" id="1032242"/>
    <lineage>
        <taxon>Bacteria</taxon>
        <taxon>Pseudomonadati</taxon>
        <taxon>Campylobacterota</taxon>
        <taxon>Epsilonproteobacteria</taxon>
        <taxon>Campylobacterales</taxon>
        <taxon>Campylobacteraceae</taxon>
        <taxon>Campylobacter</taxon>
    </lineage>
</organism>
<sequence length="297" mass="34952">MLKFILVRLYFLVLQKENLKKLSKNTEKEREHLEGEILIEEILKYIFLIILGFSLGSFCMCFLNRFCENKPLLSVRSYCFSCHKKLSIIDLIPFLSYIFLKARCRFCKEKIPIGIFLAEILGMVFVLIAYFFSKNLLEFLVFSLYLFVFWMLSYIDIKFKAVPQILLWVLFFLALIFKLNINEFFYFFIFEDFKSGFLIQAFSFAGFLFLLKNFTGYIKNFRSKNIQENLGDADIIVCASIAGIFGFKESFIILFCGALLTLPFFIFYKTRELAFLPFINIAFIGYVIFLIFNQGLA</sequence>
<protein>
    <submittedName>
        <fullName evidence="1">Prepilin peptidase</fullName>
    </submittedName>
</protein>
<name>A0ACC5VZJ5_9BACT</name>
<dbReference type="Proteomes" id="UP001319828">
    <property type="component" value="Unassembled WGS sequence"/>
</dbReference>
<evidence type="ECO:0000313" key="1">
    <source>
        <dbReference type="EMBL" id="MBZ7973856.1"/>
    </source>
</evidence>
<proteinExistence type="predicted"/>
<accession>A0ACC5VZJ5</accession>
<keyword evidence="2" id="KW-1185">Reference proteome</keyword>
<comment type="caution">
    <text evidence="1">The sequence shown here is derived from an EMBL/GenBank/DDBJ whole genome shotgun (WGS) entry which is preliminary data.</text>
</comment>
<gene>
    <name evidence="1" type="ORF">H2252_00460</name>
</gene>
<dbReference type="EMBL" id="JACHUQ010000001">
    <property type="protein sequence ID" value="MBZ7973856.1"/>
    <property type="molecule type" value="Genomic_DNA"/>
</dbReference>
<reference evidence="1" key="1">
    <citation type="submission" date="2020-07" db="EMBL/GenBank/DDBJ databases">
        <title>Campylobacter molothri sp. nov. isolated from wild birds.</title>
        <authorList>
            <person name="Miller W.G."/>
            <person name="Chapman M.H."/>
            <person name="Yee E."/>
            <person name="Lopes B.S."/>
            <person name="Forbes K.J."/>
        </authorList>
    </citation>
    <scope>NUCLEOTIDE SEQUENCE</scope>
    <source>
        <strain evidence="1">RM9754</strain>
    </source>
</reference>